<dbReference type="AlphaFoldDB" id="A0A5Q6S2D5"/>
<evidence type="ECO:0000256" key="3">
    <source>
        <dbReference type="SAM" id="Phobius"/>
    </source>
</evidence>
<feature type="transmembrane region" description="Helical" evidence="3">
    <location>
        <begin position="300"/>
        <end position="322"/>
    </location>
</feature>
<dbReference type="RefSeq" id="WP_149767360.1">
    <property type="nucleotide sequence ID" value="NZ_VDFQ02000001.1"/>
</dbReference>
<keyword evidence="3" id="KW-0472">Membrane</keyword>
<keyword evidence="1" id="KW-0378">Hydrolase</keyword>
<proteinExistence type="predicted"/>
<dbReference type="Pfam" id="PF04203">
    <property type="entry name" value="Sortase"/>
    <property type="match status" value="1"/>
</dbReference>
<dbReference type="InterPro" id="IPR005754">
    <property type="entry name" value="Sortase"/>
</dbReference>
<keyword evidence="3" id="KW-1133">Transmembrane helix</keyword>
<accession>A0A5Q6S2D5</accession>
<keyword evidence="3" id="KW-0812">Transmembrane</keyword>
<name>A0A5Q6S2D5_9ACTN</name>
<feature type="compositionally biased region" description="Pro residues" evidence="2">
    <location>
        <begin position="17"/>
        <end position="26"/>
    </location>
</feature>
<evidence type="ECO:0000313" key="4">
    <source>
        <dbReference type="EMBL" id="KAA1424496.1"/>
    </source>
</evidence>
<feature type="transmembrane region" description="Helical" evidence="3">
    <location>
        <begin position="273"/>
        <end position="294"/>
    </location>
</feature>
<protein>
    <submittedName>
        <fullName evidence="4">Class E sortase</fullName>
    </submittedName>
</protein>
<comment type="caution">
    <text evidence="4">The sequence shown here is derived from an EMBL/GenBank/DDBJ whole genome shotgun (WGS) entry which is preliminary data.</text>
</comment>
<organism evidence="4 5">
    <name type="scientific">Mumia zhuanghuii</name>
    <dbReference type="NCBI Taxonomy" id="2585211"/>
    <lineage>
        <taxon>Bacteria</taxon>
        <taxon>Bacillati</taxon>
        <taxon>Actinomycetota</taxon>
        <taxon>Actinomycetes</taxon>
        <taxon>Propionibacteriales</taxon>
        <taxon>Nocardioidaceae</taxon>
        <taxon>Mumia</taxon>
    </lineage>
</organism>
<feature type="compositionally biased region" description="Polar residues" evidence="2">
    <location>
        <begin position="1"/>
        <end position="13"/>
    </location>
</feature>
<dbReference type="GO" id="GO:0016787">
    <property type="term" value="F:hydrolase activity"/>
    <property type="evidence" value="ECO:0007669"/>
    <property type="project" value="UniProtKB-KW"/>
</dbReference>
<dbReference type="InterPro" id="IPR042003">
    <property type="entry name" value="Sortase_E"/>
</dbReference>
<dbReference type="EMBL" id="VDFQ02000001">
    <property type="protein sequence ID" value="KAA1424496.1"/>
    <property type="molecule type" value="Genomic_DNA"/>
</dbReference>
<dbReference type="OrthoDB" id="5242879at2"/>
<dbReference type="CDD" id="cd05830">
    <property type="entry name" value="Sortase_E"/>
    <property type="match status" value="1"/>
</dbReference>
<dbReference type="Proteomes" id="UP000307768">
    <property type="component" value="Unassembled WGS sequence"/>
</dbReference>
<reference evidence="4 5" key="1">
    <citation type="submission" date="2019-09" db="EMBL/GenBank/DDBJ databases">
        <title>Mumia zhuanghuii sp. nov. isolated from the intestinal contents of plateau pika (Ochotona curzoniae) in the Qinghai-Tibet plateau of China.</title>
        <authorList>
            <person name="Tian Z."/>
        </authorList>
    </citation>
    <scope>NUCLEOTIDE SEQUENCE [LARGE SCALE GENOMIC DNA]</scope>
    <source>
        <strain evidence="5">350</strain>
    </source>
</reference>
<dbReference type="SUPFAM" id="SSF63817">
    <property type="entry name" value="Sortase"/>
    <property type="match status" value="1"/>
</dbReference>
<dbReference type="Gene3D" id="2.40.260.10">
    <property type="entry name" value="Sortase"/>
    <property type="match status" value="1"/>
</dbReference>
<evidence type="ECO:0000313" key="5">
    <source>
        <dbReference type="Proteomes" id="UP000307768"/>
    </source>
</evidence>
<sequence>MTTALGPSAQTTERAPAPAPPAPAPEGPDEMLPESTPEPAPSGSHPGAPRPDRSSFVVLDALTVLALVCAWTVLQVLVLSGISQQRSQDLLYGAFRTELASATAPVGGVIPVGAPVALLEAPSIDLEQVVVEGTSGRTLLAGPGHRRDTPLPGQAGTSLVYGRAQTYGGPFGQISSLAPGDTVATTTGQGRATYVVEKVRRAGDPLPQPLAAEQGRLTLTSAEESGGRLGALRPQGTLYVDLRLTSKPFPTPAGRPAAVTDAERAMGTSTDDIAALAFALQGILLVVVAVVLARRRLPGAVVWVIAAPVTIALAWWCTDLAMPMLPNLM</sequence>
<evidence type="ECO:0000256" key="1">
    <source>
        <dbReference type="ARBA" id="ARBA00022801"/>
    </source>
</evidence>
<feature type="region of interest" description="Disordered" evidence="2">
    <location>
        <begin position="1"/>
        <end position="50"/>
    </location>
</feature>
<dbReference type="InterPro" id="IPR023365">
    <property type="entry name" value="Sortase_dom-sf"/>
</dbReference>
<evidence type="ECO:0000256" key="2">
    <source>
        <dbReference type="SAM" id="MobiDB-lite"/>
    </source>
</evidence>
<gene>
    <name evidence="4" type="ORF">FE697_000750</name>
</gene>